<reference evidence="1 2" key="1">
    <citation type="journal article" date="2015" name="Genome Biol. Evol.">
        <title>Characterization of Three Mycobacterium spp. with Potential Use in Bioremediation by Genome Sequencing and Comparative Genomics.</title>
        <authorList>
            <person name="Das S."/>
            <person name="Pettersson B.M."/>
            <person name="Behra P.R."/>
            <person name="Ramesh M."/>
            <person name="Dasgupta S."/>
            <person name="Bhattacharya A."/>
            <person name="Kirsebom L.A."/>
        </authorList>
    </citation>
    <scope>NUCLEOTIDE SEQUENCE [LARGE SCALE GENOMIC DNA]</scope>
    <source>
        <strain evidence="1 2">DSM 43826</strain>
    </source>
</reference>
<protein>
    <submittedName>
        <fullName evidence="1">Uncharacterized protein</fullName>
    </submittedName>
</protein>
<organism evidence="1 2">
    <name type="scientific">Mycolicibacterium chlorophenolicum</name>
    <dbReference type="NCBI Taxonomy" id="37916"/>
    <lineage>
        <taxon>Bacteria</taxon>
        <taxon>Bacillati</taxon>
        <taxon>Actinomycetota</taxon>
        <taxon>Actinomycetes</taxon>
        <taxon>Mycobacteriales</taxon>
        <taxon>Mycobacteriaceae</taxon>
        <taxon>Mycolicibacterium</taxon>
    </lineage>
</organism>
<evidence type="ECO:0000313" key="1">
    <source>
        <dbReference type="EMBL" id="KMO67168.1"/>
    </source>
</evidence>
<keyword evidence="2" id="KW-1185">Reference proteome</keyword>
<sequence precursor="true">MSATTRIAAFTALLAAVFAVSLWFGHAVGPEPAAPAGVSHQHDGGHP</sequence>
<evidence type="ECO:0000313" key="2">
    <source>
        <dbReference type="Proteomes" id="UP000036513"/>
    </source>
</evidence>
<dbReference type="EMBL" id="JYNL01000069">
    <property type="protein sequence ID" value="KMO67168.1"/>
    <property type="molecule type" value="Genomic_DNA"/>
</dbReference>
<dbReference type="STRING" id="37916.MCHLDSM_06417"/>
<name>A0A0J6VCB7_9MYCO</name>
<dbReference type="AlphaFoldDB" id="A0A0J6VCB7"/>
<dbReference type="Proteomes" id="UP000036513">
    <property type="component" value="Unassembled WGS sequence"/>
</dbReference>
<gene>
    <name evidence="1" type="ORF">MCHLDSM_06417</name>
</gene>
<dbReference type="RefSeq" id="WP_168439969.1">
    <property type="nucleotide sequence ID" value="NZ_JYNL01000069.1"/>
</dbReference>
<dbReference type="PATRIC" id="fig|37916.4.peg.6436"/>
<accession>A0A0J6VCB7</accession>
<comment type="caution">
    <text evidence="1">The sequence shown here is derived from an EMBL/GenBank/DDBJ whole genome shotgun (WGS) entry which is preliminary data.</text>
</comment>
<proteinExistence type="predicted"/>